<sequence length="403" mass="43073">MTRPAGYGEAGIWLASRAPGGDDAYRVTRTFEVPPELGRITARELRTAVDAVGERHPQLRARYLLVDGEVHKAFAPRIEIRTAGAGESPPTGPAPETGTVDACHDPSGALLSLRVTLHHAACDAHSLHVLREDLGSALSRVAAGAEPHWESRPPSYDTVVRRPGDGPADPARRAHEEYWERWAAAAARVVSPAGAHPAARTAAWRPVDVAAPRARRDVLPVSVYLAAAYLSAARLLDRGALVVGFSRSGRTPRTKDVVGFLLQPVPLLLDHDGGTTLGDLLTRTQETLLRADAHAPGYWPVVHRRGHRPPDVHCQYVGAAGRTGAVPLLRTREDAGAPSRAPRAPVELRLTAVGRERVRGWAGTARTPGGTADDCAALFRHHVRLLTTAPGLRVHHVLAGSGS</sequence>
<reference evidence="2" key="1">
    <citation type="submission" date="2024-07" db="EMBL/GenBank/DDBJ databases">
        <authorList>
            <person name="Yu S.T."/>
        </authorList>
    </citation>
    <scope>NUCLEOTIDE SEQUENCE</scope>
    <source>
        <strain evidence="2">R44</strain>
    </source>
</reference>
<dbReference type="Gene3D" id="3.30.559.30">
    <property type="entry name" value="Nonribosomal peptide synthetase, condensation domain"/>
    <property type="match status" value="1"/>
</dbReference>
<dbReference type="PANTHER" id="PTHR45527">
    <property type="entry name" value="NONRIBOSOMAL PEPTIDE SYNTHETASE"/>
    <property type="match status" value="1"/>
</dbReference>
<dbReference type="InterPro" id="IPR023213">
    <property type="entry name" value="CAT-like_dom_sf"/>
</dbReference>
<dbReference type="GO" id="GO:0031177">
    <property type="term" value="F:phosphopantetheine binding"/>
    <property type="evidence" value="ECO:0007669"/>
    <property type="project" value="TreeGrafter"/>
</dbReference>
<accession>A0AB39TFB4</accession>
<dbReference type="Gene3D" id="3.30.559.10">
    <property type="entry name" value="Chloramphenicol acetyltransferase-like domain"/>
    <property type="match status" value="2"/>
</dbReference>
<organism evidence="2">
    <name type="scientific">Streptomyces sp. R44</name>
    <dbReference type="NCBI Taxonomy" id="3238633"/>
    <lineage>
        <taxon>Bacteria</taxon>
        <taxon>Bacillati</taxon>
        <taxon>Actinomycetota</taxon>
        <taxon>Actinomycetes</taxon>
        <taxon>Kitasatosporales</taxon>
        <taxon>Streptomycetaceae</taxon>
        <taxon>Streptomyces</taxon>
    </lineage>
</organism>
<dbReference type="RefSeq" id="WP_369148951.1">
    <property type="nucleotide sequence ID" value="NZ_CP163444.1"/>
</dbReference>
<name>A0AB39TFB4_9ACTN</name>
<dbReference type="GO" id="GO:0044550">
    <property type="term" value="P:secondary metabolite biosynthetic process"/>
    <property type="evidence" value="ECO:0007669"/>
    <property type="project" value="TreeGrafter"/>
</dbReference>
<evidence type="ECO:0000256" key="1">
    <source>
        <dbReference type="SAM" id="MobiDB-lite"/>
    </source>
</evidence>
<proteinExistence type="predicted"/>
<protein>
    <recommendedName>
        <fullName evidence="3">Condensation domain-containing protein</fullName>
    </recommendedName>
</protein>
<evidence type="ECO:0008006" key="3">
    <source>
        <dbReference type="Google" id="ProtNLM"/>
    </source>
</evidence>
<dbReference type="AlphaFoldDB" id="A0AB39TFB4"/>
<feature type="compositionally biased region" description="Basic and acidic residues" evidence="1">
    <location>
        <begin position="159"/>
        <end position="171"/>
    </location>
</feature>
<gene>
    <name evidence="2" type="ORF">AB5J54_40145</name>
</gene>
<evidence type="ECO:0000313" key="2">
    <source>
        <dbReference type="EMBL" id="XDQ76354.1"/>
    </source>
</evidence>
<dbReference type="GO" id="GO:0005737">
    <property type="term" value="C:cytoplasm"/>
    <property type="evidence" value="ECO:0007669"/>
    <property type="project" value="TreeGrafter"/>
</dbReference>
<dbReference type="PANTHER" id="PTHR45527:SF1">
    <property type="entry name" value="FATTY ACID SYNTHASE"/>
    <property type="match status" value="1"/>
</dbReference>
<feature type="region of interest" description="Disordered" evidence="1">
    <location>
        <begin position="145"/>
        <end position="171"/>
    </location>
</feature>
<dbReference type="EMBL" id="CP163444">
    <property type="protein sequence ID" value="XDQ76354.1"/>
    <property type="molecule type" value="Genomic_DNA"/>
</dbReference>
<dbReference type="SUPFAM" id="SSF52777">
    <property type="entry name" value="CoA-dependent acyltransferases"/>
    <property type="match status" value="2"/>
</dbReference>
<dbReference type="GO" id="GO:0043041">
    <property type="term" value="P:amino acid activation for nonribosomal peptide biosynthetic process"/>
    <property type="evidence" value="ECO:0007669"/>
    <property type="project" value="TreeGrafter"/>
</dbReference>